<protein>
    <submittedName>
        <fullName evidence="10">Outer membrane protein TolC</fullName>
    </submittedName>
</protein>
<dbReference type="GO" id="GO:0009279">
    <property type="term" value="C:cell outer membrane"/>
    <property type="evidence" value="ECO:0007669"/>
    <property type="project" value="UniProtKB-SubCell"/>
</dbReference>
<dbReference type="PANTHER" id="PTHR30026">
    <property type="entry name" value="OUTER MEMBRANE PROTEIN TOLC"/>
    <property type="match status" value="1"/>
</dbReference>
<evidence type="ECO:0000256" key="2">
    <source>
        <dbReference type="ARBA" id="ARBA00007613"/>
    </source>
</evidence>
<dbReference type="PANTHER" id="PTHR30026:SF23">
    <property type="entry name" value="TO APRF-PUTATIVE OUTER MEMBRANE EFFLUX PROTEIN OR SECRETED ALKALINE PHOSPHATASE-RELATED"/>
    <property type="match status" value="1"/>
</dbReference>
<comment type="subcellular location">
    <subcellularLocation>
        <location evidence="1">Cell outer membrane</location>
    </subcellularLocation>
</comment>
<dbReference type="EMBL" id="SMGK01000001">
    <property type="protein sequence ID" value="TCK75235.1"/>
    <property type="molecule type" value="Genomic_DNA"/>
</dbReference>
<feature type="signal peptide" evidence="9">
    <location>
        <begin position="1"/>
        <end position="19"/>
    </location>
</feature>
<evidence type="ECO:0000256" key="4">
    <source>
        <dbReference type="ARBA" id="ARBA00022452"/>
    </source>
</evidence>
<dbReference type="GO" id="GO:1990281">
    <property type="term" value="C:efflux pump complex"/>
    <property type="evidence" value="ECO:0007669"/>
    <property type="project" value="TreeGrafter"/>
</dbReference>
<evidence type="ECO:0000256" key="8">
    <source>
        <dbReference type="SAM" id="MobiDB-lite"/>
    </source>
</evidence>
<dbReference type="AlphaFoldDB" id="A0A4R1LA58"/>
<keyword evidence="5" id="KW-0812">Transmembrane</keyword>
<dbReference type="GO" id="GO:0015288">
    <property type="term" value="F:porin activity"/>
    <property type="evidence" value="ECO:0007669"/>
    <property type="project" value="TreeGrafter"/>
</dbReference>
<keyword evidence="6" id="KW-0472">Membrane</keyword>
<name>A0A4R1LA58_9BACT</name>
<proteinExistence type="inferred from homology"/>
<feature type="compositionally biased region" description="Low complexity" evidence="8">
    <location>
        <begin position="153"/>
        <end position="167"/>
    </location>
</feature>
<keyword evidence="4" id="KW-1134">Transmembrane beta strand</keyword>
<reference evidence="10 11" key="1">
    <citation type="submission" date="2019-03" db="EMBL/GenBank/DDBJ databases">
        <title>Genomic Encyclopedia of Type Strains, Phase IV (KMG-IV): sequencing the most valuable type-strain genomes for metagenomic binning, comparative biology and taxonomic classification.</title>
        <authorList>
            <person name="Goeker M."/>
        </authorList>
    </citation>
    <scope>NUCLEOTIDE SEQUENCE [LARGE SCALE GENOMIC DNA]</scope>
    <source>
        <strain evidence="10 11">DSM 103428</strain>
    </source>
</reference>
<dbReference type="InterPro" id="IPR003423">
    <property type="entry name" value="OMP_efflux"/>
</dbReference>
<evidence type="ECO:0000256" key="7">
    <source>
        <dbReference type="ARBA" id="ARBA00023237"/>
    </source>
</evidence>
<keyword evidence="11" id="KW-1185">Reference proteome</keyword>
<dbReference type="RefSeq" id="WP_243647971.1">
    <property type="nucleotide sequence ID" value="NZ_SMGK01000001.1"/>
</dbReference>
<dbReference type="SUPFAM" id="SSF56954">
    <property type="entry name" value="Outer membrane efflux proteins (OEP)"/>
    <property type="match status" value="1"/>
</dbReference>
<keyword evidence="7" id="KW-0998">Cell outer membrane</keyword>
<organism evidence="10 11">
    <name type="scientific">Acidipila rosea</name>
    <dbReference type="NCBI Taxonomy" id="768535"/>
    <lineage>
        <taxon>Bacteria</taxon>
        <taxon>Pseudomonadati</taxon>
        <taxon>Acidobacteriota</taxon>
        <taxon>Terriglobia</taxon>
        <taxon>Terriglobales</taxon>
        <taxon>Acidobacteriaceae</taxon>
        <taxon>Acidipila</taxon>
    </lineage>
</organism>
<feature type="chain" id="PRO_5020697182" evidence="9">
    <location>
        <begin position="20"/>
        <end position="648"/>
    </location>
</feature>
<comment type="caution">
    <text evidence="10">The sequence shown here is derived from an EMBL/GenBank/DDBJ whole genome shotgun (WGS) entry which is preliminary data.</text>
</comment>
<dbReference type="InterPro" id="IPR051906">
    <property type="entry name" value="TolC-like"/>
</dbReference>
<dbReference type="Pfam" id="PF02321">
    <property type="entry name" value="OEP"/>
    <property type="match status" value="1"/>
</dbReference>
<dbReference type="GO" id="GO:0015562">
    <property type="term" value="F:efflux transmembrane transporter activity"/>
    <property type="evidence" value="ECO:0007669"/>
    <property type="project" value="InterPro"/>
</dbReference>
<sequence length="648" mass="70631">MRRVVTMMFCGWFAASALAQQSAAPDAPGPVNTPPTIAQQAQQAQVQGQAVMPQGFHVELPHSHNPFSAYRSSNVAPLNLSNSPRLQQLVHSGKLYLSLRDVIALALENNLDLAYFRYNMPIAETDLARTKAGGIAYGVNTNVQQGTAGGFGSTQTPSGASGTSSGTNAAGAGGIVTSTLGAGTFVNPFDPQLYVQGFNDHTTQQLVNTVQFGVPLYRQNTTELLSEYSQYFPLGTHVAVDYTGYRQTTNSQFNILNPNLYSNLLFYVSQPVLAGFGLATNERYIHIAKKNIQLTNLGFKAQAIATITQVEDIYWDLVSAYENEQVMERSLEFANKTLDDDRKQLELKAIPAMQVMKDESDVATREGDLTVAKATLKLNELLIKNALTKTIDDPQLEDMPVIPLDRMGAPDENATKPIEALIATAEKNRPDVAMDEIAMQVAQISLRTIKNELLPSLRLYGEYVGNSNGGSLNPACSLGTGCVSNLPTGLGGTLQNTFNYTAPEYQAGFKLNITLRNRIAKADQFRSVLEYRQSELTFEQQKKSIRFDVRNSQFALQQAEAHVDAARKARDLAQKTFDITRQEQQLGAKSSYDTLSAQHDLAVAESALSAAQAAYEKAKIDIDRAVGDTLEHNGISIDDAKSGVVTHM</sequence>
<evidence type="ECO:0000256" key="5">
    <source>
        <dbReference type="ARBA" id="ARBA00022692"/>
    </source>
</evidence>
<evidence type="ECO:0000313" key="10">
    <source>
        <dbReference type="EMBL" id="TCK75235.1"/>
    </source>
</evidence>
<comment type="similarity">
    <text evidence="2">Belongs to the outer membrane factor (OMF) (TC 1.B.17) family.</text>
</comment>
<accession>A0A4R1LA58</accession>
<evidence type="ECO:0000313" key="11">
    <source>
        <dbReference type="Proteomes" id="UP000295210"/>
    </source>
</evidence>
<dbReference type="Proteomes" id="UP000295210">
    <property type="component" value="Unassembled WGS sequence"/>
</dbReference>
<feature type="region of interest" description="Disordered" evidence="8">
    <location>
        <begin position="148"/>
        <end position="167"/>
    </location>
</feature>
<keyword evidence="3" id="KW-0813">Transport</keyword>
<dbReference type="Gene3D" id="1.20.1600.10">
    <property type="entry name" value="Outer membrane efflux proteins (OEP)"/>
    <property type="match status" value="1"/>
</dbReference>
<gene>
    <name evidence="10" type="ORF">C7378_0215</name>
</gene>
<evidence type="ECO:0000256" key="6">
    <source>
        <dbReference type="ARBA" id="ARBA00023136"/>
    </source>
</evidence>
<evidence type="ECO:0000256" key="3">
    <source>
        <dbReference type="ARBA" id="ARBA00022448"/>
    </source>
</evidence>
<evidence type="ECO:0000256" key="9">
    <source>
        <dbReference type="SAM" id="SignalP"/>
    </source>
</evidence>
<keyword evidence="9" id="KW-0732">Signal</keyword>
<evidence type="ECO:0000256" key="1">
    <source>
        <dbReference type="ARBA" id="ARBA00004442"/>
    </source>
</evidence>